<organism evidence="5 6">
    <name type="scientific">Phycicoccus elongatus Lp2</name>
    <dbReference type="NCBI Taxonomy" id="1193181"/>
    <lineage>
        <taxon>Bacteria</taxon>
        <taxon>Bacillati</taxon>
        <taxon>Actinomycetota</taxon>
        <taxon>Actinomycetes</taxon>
        <taxon>Micrococcales</taxon>
        <taxon>Intrasporangiaceae</taxon>
        <taxon>Phycicoccus</taxon>
    </lineage>
</organism>
<comment type="caution">
    <text evidence="5">The sequence shown here is derived from an EMBL/GenBank/DDBJ whole genome shotgun (WGS) entry which is preliminary data.</text>
</comment>
<dbReference type="AlphaFoldDB" id="N0E036"/>
<keyword evidence="6" id="KW-1185">Reference proteome</keyword>
<dbReference type="InterPro" id="IPR003833">
    <property type="entry name" value="CT_C_D"/>
</dbReference>
<evidence type="ECO:0000259" key="4">
    <source>
        <dbReference type="SMART" id="SM00796"/>
    </source>
</evidence>
<dbReference type="PANTHER" id="PTHR34698:SF2">
    <property type="entry name" value="5-OXOPROLINASE SUBUNIT B"/>
    <property type="match status" value="1"/>
</dbReference>
<protein>
    <submittedName>
        <fullName evidence="5">Allophanate hydrolase subunit 2</fullName>
    </submittedName>
</protein>
<dbReference type="EMBL" id="CAIZ01000035">
    <property type="protein sequence ID" value="CCH69091.1"/>
    <property type="molecule type" value="Genomic_DNA"/>
</dbReference>
<dbReference type="InterPro" id="IPR010016">
    <property type="entry name" value="PxpB"/>
</dbReference>
<accession>N0E036</accession>
<gene>
    <name evidence="5" type="ORF">BN10_130105</name>
</gene>
<feature type="domain" description="Carboxyltransferase" evidence="4">
    <location>
        <begin position="1"/>
        <end position="193"/>
    </location>
</feature>
<name>N0E036_9MICO</name>
<keyword evidence="1" id="KW-0547">Nucleotide-binding</keyword>
<keyword evidence="3" id="KW-0067">ATP-binding</keyword>
<dbReference type="Proteomes" id="UP000013167">
    <property type="component" value="Unassembled WGS sequence"/>
</dbReference>
<dbReference type="PANTHER" id="PTHR34698">
    <property type="entry name" value="5-OXOPROLINASE SUBUNIT B"/>
    <property type="match status" value="1"/>
</dbReference>
<evidence type="ECO:0000256" key="1">
    <source>
        <dbReference type="ARBA" id="ARBA00022741"/>
    </source>
</evidence>
<keyword evidence="2 5" id="KW-0378">Hydrolase</keyword>
<dbReference type="GO" id="GO:0005524">
    <property type="term" value="F:ATP binding"/>
    <property type="evidence" value="ECO:0007669"/>
    <property type="project" value="UniProtKB-KW"/>
</dbReference>
<dbReference type="OrthoDB" id="9768696at2"/>
<dbReference type="HOGENOM" id="CLU_020207_0_1_11"/>
<evidence type="ECO:0000256" key="2">
    <source>
        <dbReference type="ARBA" id="ARBA00022801"/>
    </source>
</evidence>
<evidence type="ECO:0000256" key="3">
    <source>
        <dbReference type="ARBA" id="ARBA00022840"/>
    </source>
</evidence>
<dbReference type="SUPFAM" id="SSF50891">
    <property type="entry name" value="Cyclophilin-like"/>
    <property type="match status" value="1"/>
</dbReference>
<dbReference type="GO" id="GO:0016787">
    <property type="term" value="F:hydrolase activity"/>
    <property type="evidence" value="ECO:0007669"/>
    <property type="project" value="UniProtKB-KW"/>
</dbReference>
<dbReference type="SMART" id="SM00796">
    <property type="entry name" value="AHS1"/>
    <property type="match status" value="1"/>
</dbReference>
<sequence length="226" mass="23756">MRLLPCGDRAILVELPDASARRRLDEILSRTAIPGIVEHVPAARTVLVTVTGPAALVAVSRALRCLDLSAEVVAAASDDQVVEIPVRYDGPDLGSVATHLGVSTDEVVARHTEQVWRVEFAGFTPGFGYLLGDRGGLTVPRLTVPRTRVPAGAVALADEWSGVYPRASSGGWQLIGTTDLAMWDAHRQSPALLTPGRLVRFTSLASGSSVAAASEGANATESRGRS</sequence>
<evidence type="ECO:0000313" key="5">
    <source>
        <dbReference type="EMBL" id="CCH69091.1"/>
    </source>
</evidence>
<dbReference type="STRING" id="1193181.BN10_130105"/>
<dbReference type="eggNOG" id="COG2049">
    <property type="taxonomic scope" value="Bacteria"/>
</dbReference>
<dbReference type="RefSeq" id="WP_010849346.1">
    <property type="nucleotide sequence ID" value="NZ_HF570956.1"/>
</dbReference>
<dbReference type="SUPFAM" id="SSF160467">
    <property type="entry name" value="PH0987 N-terminal domain-like"/>
    <property type="match status" value="1"/>
</dbReference>
<reference evidence="5 6" key="1">
    <citation type="journal article" date="2013" name="ISME J.">
        <title>A metabolic model for members of the genus Tetrasphaera involved in enhanced biological phosphorus removal.</title>
        <authorList>
            <person name="Kristiansen R."/>
            <person name="Nguyen H.T.T."/>
            <person name="Saunders A.M."/>
            <person name="Nielsen J.L."/>
            <person name="Wimmer R."/>
            <person name="Le V.Q."/>
            <person name="McIlroy S.J."/>
            <person name="Petrovski S."/>
            <person name="Seviour R.J."/>
            <person name="Calteau A."/>
            <person name="Nielsen K.L."/>
            <person name="Nielsen P.H."/>
        </authorList>
    </citation>
    <scope>NUCLEOTIDE SEQUENCE [LARGE SCALE GENOMIC DNA]</scope>
    <source>
        <strain evidence="5 6">Lp2</strain>
    </source>
</reference>
<dbReference type="Gene3D" id="3.30.1360.40">
    <property type="match status" value="1"/>
</dbReference>
<dbReference type="Pfam" id="PF02682">
    <property type="entry name" value="CT_C_D"/>
    <property type="match status" value="1"/>
</dbReference>
<evidence type="ECO:0000313" key="6">
    <source>
        <dbReference type="Proteomes" id="UP000013167"/>
    </source>
</evidence>
<dbReference type="InterPro" id="IPR029000">
    <property type="entry name" value="Cyclophilin-like_dom_sf"/>
</dbReference>
<dbReference type="Gene3D" id="2.40.100.10">
    <property type="entry name" value="Cyclophilin-like"/>
    <property type="match status" value="1"/>
</dbReference>
<proteinExistence type="predicted"/>